<dbReference type="InterPro" id="IPR024618">
    <property type="entry name" value="DUF3857"/>
</dbReference>
<proteinExistence type="predicted"/>
<sequence>MNKLSLFIALMLITQGAHSQNYNQQTLTPSIADLESTGYPADSTAHAFYIFEKGFTEIDKKRDYDLVHSYEAKIKILDKEGIEEANITIPLRKSSKTSSKESIENLKAHTYKLINGRIVKKSLSLHNIYIDDYETYDLMKFTLPDVEQGDVIVYSYELISPFLFDFTTWYFQEDIPKLYSEFTAKIPGNYEYYTTLVGELKLSTDETKLIKKCMTFGSSTYAGCAESKYAMKNIPAFKEEDYMISEKNFKSRISYELKQITRVDGFVQKYTKTWEDVEKELKTSKGLGKQWKRDGLVDDLLPSEIRELPNTIDKAKEIYRFVQDNYNWNEKYQIHREMNLRDLLNDKTGNVLAINTLLHNLYDSEGFEVYPVMASTRNHGLISKLHPVLSDFNYFFVQLNLDEDEYFLDATEKNLDFGRLPLRSLNHYARKIDFNNGSSWIDITPKDFSNTTFRDSLKIKPDGTSTGYSEQLLTGYNALRFRDYMKDYSKDEIFHKVAKPNSHTAASDLSFENVDEIGEPLKIRFDLENQSQKIGNTIYFNPFSFKFFKENPFKLKERYYPIDFGYKDVYFYLGIIELPEGYNLVELPEKKALRMAEGGGSLFFDAIKTSDNVINIQCRLTFPKTVYSSVYYDALKRFFEEIILVQSQSLIVLKENT</sequence>
<keyword evidence="4" id="KW-1185">Reference proteome</keyword>
<accession>A0A1L3J1K9</accession>
<dbReference type="AlphaFoldDB" id="A0A1L3J1K9"/>
<dbReference type="EMBL" id="CP018153">
    <property type="protein sequence ID" value="APG58998.1"/>
    <property type="molecule type" value="Genomic_DNA"/>
</dbReference>
<dbReference type="Pfam" id="PF12969">
    <property type="entry name" value="DUF3857"/>
    <property type="match status" value="1"/>
</dbReference>
<keyword evidence="1" id="KW-0732">Signal</keyword>
<evidence type="ECO:0000313" key="4">
    <source>
        <dbReference type="Proteomes" id="UP000182510"/>
    </source>
</evidence>
<feature type="chain" id="PRO_5013381006" description="DUF3857 domain-containing protein" evidence="1">
    <location>
        <begin position="20"/>
        <end position="657"/>
    </location>
</feature>
<feature type="signal peptide" evidence="1">
    <location>
        <begin position="1"/>
        <end position="19"/>
    </location>
</feature>
<evidence type="ECO:0000259" key="2">
    <source>
        <dbReference type="Pfam" id="PF12969"/>
    </source>
</evidence>
<dbReference type="Gene3D" id="2.60.120.1130">
    <property type="match status" value="1"/>
</dbReference>
<dbReference type="Proteomes" id="UP000182510">
    <property type="component" value="Chromosome"/>
</dbReference>
<name>A0A1L3J1K9_9FLAO</name>
<evidence type="ECO:0000313" key="3">
    <source>
        <dbReference type="EMBL" id="APG58998.1"/>
    </source>
</evidence>
<dbReference type="RefSeq" id="WP_072551653.1">
    <property type="nucleotide sequence ID" value="NZ_CP018153.1"/>
</dbReference>
<dbReference type="STRING" id="1913577.LPB144_00635"/>
<reference evidence="3 4" key="1">
    <citation type="submission" date="2016-11" db="EMBL/GenBank/DDBJ databases">
        <title>Gramella sp. LPB0144 isolated from marine environment.</title>
        <authorList>
            <person name="Kim E."/>
            <person name="Yi H."/>
        </authorList>
    </citation>
    <scope>NUCLEOTIDE SEQUENCE [LARGE SCALE GENOMIC DNA]</scope>
    <source>
        <strain evidence="3 4">LPB0144</strain>
    </source>
</reference>
<dbReference type="Gene3D" id="2.60.40.3140">
    <property type="match status" value="1"/>
</dbReference>
<organism evidence="3 4">
    <name type="scientific">Christiangramia salexigens</name>
    <dbReference type="NCBI Taxonomy" id="1913577"/>
    <lineage>
        <taxon>Bacteria</taxon>
        <taxon>Pseudomonadati</taxon>
        <taxon>Bacteroidota</taxon>
        <taxon>Flavobacteriia</taxon>
        <taxon>Flavobacteriales</taxon>
        <taxon>Flavobacteriaceae</taxon>
        <taxon>Christiangramia</taxon>
    </lineage>
</organism>
<dbReference type="KEGG" id="grl:LPB144_00635"/>
<feature type="domain" description="DUF3857" evidence="2">
    <location>
        <begin position="66"/>
        <end position="199"/>
    </location>
</feature>
<evidence type="ECO:0000256" key="1">
    <source>
        <dbReference type="SAM" id="SignalP"/>
    </source>
</evidence>
<gene>
    <name evidence="3" type="ORF">LPB144_00635</name>
</gene>
<dbReference type="Gene3D" id="3.10.620.30">
    <property type="match status" value="1"/>
</dbReference>
<protein>
    <recommendedName>
        <fullName evidence="2">DUF3857 domain-containing protein</fullName>
    </recommendedName>
</protein>